<accession>A0A9W9W5W2</accession>
<reference evidence="1" key="2">
    <citation type="journal article" date="2023" name="IMA Fungus">
        <title>Comparative genomic study of the Penicillium genus elucidates a diverse pangenome and 15 lateral gene transfer events.</title>
        <authorList>
            <person name="Petersen C."/>
            <person name="Sorensen T."/>
            <person name="Nielsen M.R."/>
            <person name="Sondergaard T.E."/>
            <person name="Sorensen J.L."/>
            <person name="Fitzpatrick D.A."/>
            <person name="Frisvad J.C."/>
            <person name="Nielsen K.L."/>
        </authorList>
    </citation>
    <scope>NUCLEOTIDE SEQUENCE</scope>
    <source>
        <strain evidence="1">IBT 29677</strain>
    </source>
</reference>
<proteinExistence type="predicted"/>
<gene>
    <name evidence="1" type="ORF">N7509_003920</name>
</gene>
<keyword evidence="2" id="KW-1185">Reference proteome</keyword>
<dbReference type="OrthoDB" id="5414271at2759"/>
<dbReference type="EMBL" id="JAPZBU010000005">
    <property type="protein sequence ID" value="KAJ5404049.1"/>
    <property type="molecule type" value="Genomic_DNA"/>
</dbReference>
<dbReference type="RefSeq" id="XP_056491291.1">
    <property type="nucleotide sequence ID" value="XM_056628557.1"/>
</dbReference>
<evidence type="ECO:0000313" key="1">
    <source>
        <dbReference type="EMBL" id="KAJ5404049.1"/>
    </source>
</evidence>
<comment type="caution">
    <text evidence="1">The sequence shown here is derived from an EMBL/GenBank/DDBJ whole genome shotgun (WGS) entry which is preliminary data.</text>
</comment>
<name>A0A9W9W5W2_9EURO</name>
<dbReference type="AlphaFoldDB" id="A0A9W9W5W2"/>
<organism evidence="1 2">
    <name type="scientific">Penicillium cosmopolitanum</name>
    <dbReference type="NCBI Taxonomy" id="1131564"/>
    <lineage>
        <taxon>Eukaryota</taxon>
        <taxon>Fungi</taxon>
        <taxon>Dikarya</taxon>
        <taxon>Ascomycota</taxon>
        <taxon>Pezizomycotina</taxon>
        <taxon>Eurotiomycetes</taxon>
        <taxon>Eurotiomycetidae</taxon>
        <taxon>Eurotiales</taxon>
        <taxon>Aspergillaceae</taxon>
        <taxon>Penicillium</taxon>
    </lineage>
</organism>
<dbReference type="GeneID" id="81367537"/>
<dbReference type="Proteomes" id="UP001147747">
    <property type="component" value="Unassembled WGS sequence"/>
</dbReference>
<protein>
    <submittedName>
        <fullName evidence="1">Uncharacterized protein</fullName>
    </submittedName>
</protein>
<sequence>MDVSSTVATWLSLAVTILGLGSIATQFGTIIDQADPFHSLRDIRHLGSWWRRQPTVPWYRIIKPPPVGPVISADLSNGICGKKRVHLSRLPLTRSAGQAAWSILLAVVHPVSRKDSRCLKPLEGVSITGEKEGEHIVTITDEKFDLVPCETWADIPLRPLVKHRLTTCTVISRGTLLALFCLTNARQVYRYSSASGHRAAYASYCGQWRIEWPIGDRACVFFCAHDSHVSSKDVYPAIFEQRTDKCLQMLAGVIDSEVPNGFKCAFPGRKSTGTWRLEYAPKGFGGAHSGRHLYNMIGGKVNEVDYLFLKPRSMENESSKSTVVLRLPNKEDGTSDVILYIGHQESAVLDQALDNLPWSFLSWSIHRGLRDILTAYSKQRMDLYRNRLANTLRLAVLNRPETLIARGWDSQFVRHEMADMASSAVLSGQGNSGDAVRVVTEIAASLWDGDVSALDETHFWRQPVSEPDFSTLSPMAVIALVKCFVLEWSNDLDYQMYHDFPLELYLG</sequence>
<reference evidence="1" key="1">
    <citation type="submission" date="2022-12" db="EMBL/GenBank/DDBJ databases">
        <authorList>
            <person name="Petersen C."/>
        </authorList>
    </citation>
    <scope>NUCLEOTIDE SEQUENCE</scope>
    <source>
        <strain evidence="1">IBT 29677</strain>
    </source>
</reference>
<evidence type="ECO:0000313" key="2">
    <source>
        <dbReference type="Proteomes" id="UP001147747"/>
    </source>
</evidence>